<keyword evidence="3" id="KW-1185">Reference proteome</keyword>
<dbReference type="EMBL" id="NIDF01000169">
    <property type="protein sequence ID" value="TYJ51963.1"/>
    <property type="molecule type" value="Genomic_DNA"/>
</dbReference>
<proteinExistence type="predicted"/>
<organism evidence="2 3">
    <name type="scientific">Cryptococcus floricola</name>
    <dbReference type="NCBI Taxonomy" id="2591691"/>
    <lineage>
        <taxon>Eukaryota</taxon>
        <taxon>Fungi</taxon>
        <taxon>Dikarya</taxon>
        <taxon>Basidiomycota</taxon>
        <taxon>Agaricomycotina</taxon>
        <taxon>Tremellomycetes</taxon>
        <taxon>Tremellales</taxon>
        <taxon>Cryptococcaceae</taxon>
        <taxon>Cryptococcus</taxon>
    </lineage>
</organism>
<accession>A0A5D3APG7</accession>
<dbReference type="PANTHER" id="PTHR40616:SF1">
    <property type="entry name" value="LINALOOL DEHYDRATASE_ISOMERASE DOMAIN-CONTAINING PROTEIN"/>
    <property type="match status" value="1"/>
</dbReference>
<name>A0A5D3APG7_9TREE</name>
<gene>
    <name evidence="2" type="ORF">B9479_007452</name>
</gene>
<dbReference type="PANTHER" id="PTHR40616">
    <property type="entry name" value="LINALOOL DEHYDRATASE_ISOMERASE DOMAIN-CONTAINING PROTEIN"/>
    <property type="match status" value="1"/>
</dbReference>
<evidence type="ECO:0000313" key="2">
    <source>
        <dbReference type="EMBL" id="TYJ51963.1"/>
    </source>
</evidence>
<dbReference type="AlphaFoldDB" id="A0A5D3APG7"/>
<keyword evidence="1" id="KW-0732">Signal</keyword>
<evidence type="ECO:0000256" key="1">
    <source>
        <dbReference type="SAM" id="SignalP"/>
    </source>
</evidence>
<reference evidence="2 3" key="1">
    <citation type="submission" date="2017-05" db="EMBL/GenBank/DDBJ databases">
        <title>The Genome Sequence of Tsuchiyaea wingfieldii DSM 27421.</title>
        <authorList>
            <person name="Cuomo C."/>
            <person name="Passer A."/>
            <person name="Billmyre B."/>
            <person name="Heitman J."/>
        </authorList>
    </citation>
    <scope>NUCLEOTIDE SEQUENCE [LARGE SCALE GENOMIC DNA]</scope>
    <source>
        <strain evidence="2 3">DSM 27421</strain>
    </source>
</reference>
<dbReference type="Proteomes" id="UP000322245">
    <property type="component" value="Unassembled WGS sequence"/>
</dbReference>
<evidence type="ECO:0000313" key="3">
    <source>
        <dbReference type="Proteomes" id="UP000322245"/>
    </source>
</evidence>
<sequence>MTLALVVFRLLLSAMVVMAASIPNVGKRYISDVLSEGYRNLFDDSMKILDNNFALPFLWKSPKLSSWYAVGLLARNEGDDVEIANKLIHNIVTKQYTDPSFVAYGTFLGDYDRPYADGESLWEPEIYDSYDPNNALFVTIAGIIIDHDFASLLEPEVLANLRKAMYMAVVGDGYRVGGESGDNLYPGYSNPWYMRCVSAAYVGHMYDDANMTYWAEKWAQEAVDLFNQYNTLAEFNSGTYEGVTLFALSLAQYAPDNSTIYKEAPRLLEAIWDQISEIGETYNPSLNTLSGPWDRTYGFDMTQYFSVLGSAITGITGKQKSGLRLDPMPNPLDGSNHYTDMAMMPMQAYTSPYIMSHISSSAKSRFSSLYAPHSYTAQSISPPWDKRARNYTFWLEEGLSVGGMTFDEKEVGGPSINQPSFSPGVIMWDAGKTGTGAGWISYYPTNPACEILASSTNLTIRYPPTQDWPNGTTSNSIQLSISTIPNWQLNKGAFEAGTASLPAIDITISGNVKERGNMSLSFTGDTINDFQYYNLTYEFEEGLRSDGGVPELIVSFQKTEPPTYDLYV</sequence>
<evidence type="ECO:0008006" key="4">
    <source>
        <dbReference type="Google" id="ProtNLM"/>
    </source>
</evidence>
<feature type="chain" id="PRO_5022844654" description="Heparinase II N-terminal domain-containing protein" evidence="1">
    <location>
        <begin position="20"/>
        <end position="568"/>
    </location>
</feature>
<comment type="caution">
    <text evidence="2">The sequence shown here is derived from an EMBL/GenBank/DDBJ whole genome shotgun (WGS) entry which is preliminary data.</text>
</comment>
<feature type="signal peptide" evidence="1">
    <location>
        <begin position="1"/>
        <end position="19"/>
    </location>
</feature>
<protein>
    <recommendedName>
        <fullName evidence="4">Heparinase II N-terminal domain-containing protein</fullName>
    </recommendedName>
</protein>